<dbReference type="PROSITE" id="PS51257">
    <property type="entry name" value="PROKAR_LIPOPROTEIN"/>
    <property type="match status" value="1"/>
</dbReference>
<organism evidence="3 4">
    <name type="scientific">Paenibacillus apii</name>
    <dbReference type="NCBI Taxonomy" id="1850370"/>
    <lineage>
        <taxon>Bacteria</taxon>
        <taxon>Bacillati</taxon>
        <taxon>Bacillota</taxon>
        <taxon>Bacilli</taxon>
        <taxon>Bacillales</taxon>
        <taxon>Paenibacillaceae</taxon>
        <taxon>Paenibacillus</taxon>
    </lineage>
</organism>
<keyword evidence="4" id="KW-1185">Reference proteome</keyword>
<accession>A0A6M1PFN8</accession>
<feature type="region of interest" description="Disordered" evidence="1">
    <location>
        <begin position="28"/>
        <end position="58"/>
    </location>
</feature>
<evidence type="ECO:0008006" key="5">
    <source>
        <dbReference type="Google" id="ProtNLM"/>
    </source>
</evidence>
<dbReference type="AlphaFoldDB" id="A0A6M1PFN8"/>
<evidence type="ECO:0000256" key="1">
    <source>
        <dbReference type="SAM" id="MobiDB-lite"/>
    </source>
</evidence>
<proteinExistence type="predicted"/>
<protein>
    <recommendedName>
        <fullName evidence="5">Lipoprotein</fullName>
    </recommendedName>
</protein>
<sequence>MFAINRKIMILSSLLSFNLLLACSSQPSGAGDKPTSESSAATVTPFSPKSTVTPAETEGGIVSQFSKSTLSDSISLDTISDTPSIRAETDLVDGKILMISGDREERGHLIAPSVLGAEGDQTFQSNYKIVYRKGNNDKVLLELPAFLYLQPTDKILPFDKVSFKEADIFLLTPQYRTGHGLEAYVFAVDKQNGDVFPIEIRKGEKTSKTLLYAELGNQNGQLVVYPPIGAGTPEKDTKEIHYKLDLRNKQFIAD</sequence>
<dbReference type="RefSeq" id="WP_165096037.1">
    <property type="nucleotide sequence ID" value="NZ_JAAKGU010000002.1"/>
</dbReference>
<keyword evidence="2" id="KW-0732">Signal</keyword>
<evidence type="ECO:0000313" key="3">
    <source>
        <dbReference type="EMBL" id="NGM82150.1"/>
    </source>
</evidence>
<feature type="chain" id="PRO_5027045491" description="Lipoprotein" evidence="2">
    <location>
        <begin position="31"/>
        <end position="254"/>
    </location>
</feature>
<comment type="caution">
    <text evidence="3">The sequence shown here is derived from an EMBL/GenBank/DDBJ whole genome shotgun (WGS) entry which is preliminary data.</text>
</comment>
<name>A0A6M1PFN8_9BACL</name>
<dbReference type="Proteomes" id="UP000480151">
    <property type="component" value="Unassembled WGS sequence"/>
</dbReference>
<feature type="signal peptide" evidence="2">
    <location>
        <begin position="1"/>
        <end position="30"/>
    </location>
</feature>
<feature type="compositionally biased region" description="Polar residues" evidence="1">
    <location>
        <begin position="36"/>
        <end position="54"/>
    </location>
</feature>
<dbReference type="EMBL" id="JAAKGU010000002">
    <property type="protein sequence ID" value="NGM82150.1"/>
    <property type="molecule type" value="Genomic_DNA"/>
</dbReference>
<gene>
    <name evidence="3" type="ORF">G5B47_06965</name>
</gene>
<evidence type="ECO:0000256" key="2">
    <source>
        <dbReference type="SAM" id="SignalP"/>
    </source>
</evidence>
<evidence type="ECO:0000313" key="4">
    <source>
        <dbReference type="Proteomes" id="UP000480151"/>
    </source>
</evidence>
<reference evidence="3 4" key="1">
    <citation type="submission" date="2020-02" db="EMBL/GenBank/DDBJ databases">
        <authorList>
            <person name="Gao J."/>
            <person name="Sun J."/>
        </authorList>
    </citation>
    <scope>NUCLEOTIDE SEQUENCE [LARGE SCALE GENOMIC DNA]</scope>
    <source>
        <strain evidence="3 4">7124</strain>
    </source>
</reference>